<evidence type="ECO:0000256" key="1">
    <source>
        <dbReference type="ARBA" id="ARBA00022729"/>
    </source>
</evidence>
<evidence type="ECO:0000313" key="4">
    <source>
        <dbReference type="Proteomes" id="UP000437748"/>
    </source>
</evidence>
<name>A0A6N6VWQ9_9BACT</name>
<dbReference type="SMART" id="SM00062">
    <property type="entry name" value="PBPb"/>
    <property type="match status" value="1"/>
</dbReference>
<protein>
    <submittedName>
        <fullName evidence="3">Transporter substrate-binding domain-containing protein</fullName>
    </submittedName>
</protein>
<dbReference type="Pfam" id="PF00497">
    <property type="entry name" value="SBP_bac_3"/>
    <property type="match status" value="1"/>
</dbReference>
<sequence length="267" mass="30304">MWRVLFMKKLFSFTIMILLINLNLPIYSQNKSGDNSFERVQKLGTLKVCSQAGFIPFEMKDNKGNWKGFDVDIMTEFAKQNSIKLQLIDTTLDGLIPALMTGKCDMIASGLTITEERKKAVLFSKPVFTVIVTAALLDTPENRSKYKTFSDIDSKGTKIATHTGSAATLYLKSILKNANHLQFDTESDEVNAVVQKRTNVFVEDNVFIAQASKEMKIDFYTLLSNEKGDLAMAVRKKDIQLIEKFNDFLDKLKKNGQYDSIKKNYFN</sequence>
<accession>A0A6N6VWQ9</accession>
<dbReference type="Proteomes" id="UP000437748">
    <property type="component" value="Unassembled WGS sequence"/>
</dbReference>
<feature type="domain" description="Solute-binding protein family 3/N-terminal" evidence="2">
    <location>
        <begin position="45"/>
        <end position="267"/>
    </location>
</feature>
<gene>
    <name evidence="3" type="ORF">GCL60_06230</name>
</gene>
<comment type="caution">
    <text evidence="3">The sequence shown here is derived from an EMBL/GenBank/DDBJ whole genome shotgun (WGS) entry which is preliminary data.</text>
</comment>
<dbReference type="PANTHER" id="PTHR35936:SF38">
    <property type="entry name" value="GLUTAMINE-BINDING PERIPLASMIC PROTEIN"/>
    <property type="match status" value="1"/>
</dbReference>
<keyword evidence="1" id="KW-0732">Signal</keyword>
<dbReference type="PANTHER" id="PTHR35936">
    <property type="entry name" value="MEMBRANE-BOUND LYTIC MUREIN TRANSGLYCOSYLASE F"/>
    <property type="match status" value="1"/>
</dbReference>
<dbReference type="EMBL" id="WFLM01000002">
    <property type="protein sequence ID" value="KAB8039857.1"/>
    <property type="molecule type" value="Genomic_DNA"/>
</dbReference>
<organism evidence="3 4">
    <name type="scientific">Silvanigrella paludirubra</name>
    <dbReference type="NCBI Taxonomy" id="2499159"/>
    <lineage>
        <taxon>Bacteria</taxon>
        <taxon>Pseudomonadati</taxon>
        <taxon>Bdellovibrionota</taxon>
        <taxon>Oligoflexia</taxon>
        <taxon>Silvanigrellales</taxon>
        <taxon>Silvanigrellaceae</taxon>
        <taxon>Silvanigrella</taxon>
    </lineage>
</organism>
<dbReference type="AlphaFoldDB" id="A0A6N6VWQ9"/>
<dbReference type="Gene3D" id="3.40.190.10">
    <property type="entry name" value="Periplasmic binding protein-like II"/>
    <property type="match status" value="2"/>
</dbReference>
<proteinExistence type="predicted"/>
<evidence type="ECO:0000313" key="3">
    <source>
        <dbReference type="EMBL" id="KAB8039857.1"/>
    </source>
</evidence>
<dbReference type="SUPFAM" id="SSF53850">
    <property type="entry name" value="Periplasmic binding protein-like II"/>
    <property type="match status" value="1"/>
</dbReference>
<dbReference type="InterPro" id="IPR001638">
    <property type="entry name" value="Solute-binding_3/MltF_N"/>
</dbReference>
<reference evidence="3 4" key="1">
    <citation type="submission" date="2019-10" db="EMBL/GenBank/DDBJ databases">
        <title>New species of Slilvanegrellaceae.</title>
        <authorList>
            <person name="Pitt A."/>
            <person name="Hahn M.W."/>
        </authorList>
    </citation>
    <scope>NUCLEOTIDE SEQUENCE [LARGE SCALE GENOMIC DNA]</scope>
    <source>
        <strain evidence="3 4">SP-Ram-0.45-NSY-1</strain>
    </source>
</reference>
<evidence type="ECO:0000259" key="2">
    <source>
        <dbReference type="SMART" id="SM00062"/>
    </source>
</evidence>
<keyword evidence="4" id="KW-1185">Reference proteome</keyword>